<dbReference type="InterPro" id="IPR006440">
    <property type="entry name" value="Doc"/>
</dbReference>
<dbReference type="SUPFAM" id="SSF140931">
    <property type="entry name" value="Fic-like"/>
    <property type="match status" value="1"/>
</dbReference>
<proteinExistence type="predicted"/>
<name>A0A380TE68_9ZZZZ</name>
<dbReference type="Pfam" id="PF02661">
    <property type="entry name" value="Fic"/>
    <property type="match status" value="1"/>
</dbReference>
<dbReference type="Gene3D" id="1.20.120.1870">
    <property type="entry name" value="Fic/DOC protein, Fido domain"/>
    <property type="match status" value="1"/>
</dbReference>
<sequence length="140" mass="15070">MPIVWVGEAVVLAIHDEQLVEHGGAPGLRDAGLLKSTLARPQTLQVYEAASDLPSFAAAYGYGLARNHPFVDGNKRTALVVVELFLALNSLRLTADDEACVLVILEVAAGSRSEAAFAAWIRDHVAGVCDSQQNRFRQDD</sequence>
<organism evidence="2">
    <name type="scientific">metagenome</name>
    <dbReference type="NCBI Taxonomy" id="256318"/>
    <lineage>
        <taxon>unclassified sequences</taxon>
        <taxon>metagenomes</taxon>
    </lineage>
</organism>
<dbReference type="InterPro" id="IPR003812">
    <property type="entry name" value="Fido"/>
</dbReference>
<dbReference type="InterPro" id="IPR053737">
    <property type="entry name" value="Type_II_TA_Toxin"/>
</dbReference>
<dbReference type="NCBIfam" id="TIGR01550">
    <property type="entry name" value="DOC_P1"/>
    <property type="match status" value="1"/>
</dbReference>
<accession>A0A380TE68</accession>
<reference evidence="2" key="1">
    <citation type="submission" date="2018-07" db="EMBL/GenBank/DDBJ databases">
        <authorList>
            <person name="Quirk P.G."/>
            <person name="Krulwich T.A."/>
        </authorList>
    </citation>
    <scope>NUCLEOTIDE SEQUENCE</scope>
</reference>
<dbReference type="EMBL" id="UIDG01000190">
    <property type="protein sequence ID" value="SUS06337.1"/>
    <property type="molecule type" value="Genomic_DNA"/>
</dbReference>
<gene>
    <name evidence="2" type="ORF">DF3PB_270010</name>
</gene>
<dbReference type="InterPro" id="IPR036597">
    <property type="entry name" value="Fido-like_dom_sf"/>
</dbReference>
<dbReference type="PANTHER" id="PTHR39426">
    <property type="entry name" value="HOMOLOGY TO DEATH-ON-CURING PROTEIN OF PHAGE P1"/>
    <property type="match status" value="1"/>
</dbReference>
<dbReference type="PIRSF" id="PIRSF018297">
    <property type="entry name" value="Doc"/>
    <property type="match status" value="1"/>
</dbReference>
<dbReference type="GO" id="GO:0016301">
    <property type="term" value="F:kinase activity"/>
    <property type="evidence" value="ECO:0007669"/>
    <property type="project" value="InterPro"/>
</dbReference>
<protein>
    <submittedName>
        <fullName evidence="2">Death on curing protein</fullName>
    </submittedName>
</protein>
<dbReference type="AlphaFoldDB" id="A0A380TE68"/>
<feature type="domain" description="Fido" evidence="1">
    <location>
        <begin position="6"/>
        <end position="123"/>
    </location>
</feature>
<evidence type="ECO:0000259" key="1">
    <source>
        <dbReference type="PROSITE" id="PS51459"/>
    </source>
</evidence>
<dbReference type="PANTHER" id="PTHR39426:SF1">
    <property type="entry name" value="HOMOLOGY TO DEATH-ON-CURING PROTEIN OF PHAGE P1"/>
    <property type="match status" value="1"/>
</dbReference>
<evidence type="ECO:0000313" key="2">
    <source>
        <dbReference type="EMBL" id="SUS06337.1"/>
    </source>
</evidence>
<dbReference type="PROSITE" id="PS51459">
    <property type="entry name" value="FIDO"/>
    <property type="match status" value="1"/>
</dbReference>